<evidence type="ECO:0000313" key="12">
    <source>
        <dbReference type="EMBL" id="EPQ28773.1"/>
    </source>
</evidence>
<dbReference type="GO" id="GO:0006567">
    <property type="term" value="P:L-threonine catabolic process"/>
    <property type="evidence" value="ECO:0007669"/>
    <property type="project" value="TreeGrafter"/>
</dbReference>
<evidence type="ECO:0000256" key="5">
    <source>
        <dbReference type="ARBA" id="ARBA00012093"/>
    </source>
</evidence>
<dbReference type="eggNOG" id="KOG1250">
    <property type="taxonomic scope" value="Eukaryota"/>
</dbReference>
<dbReference type="Gene3D" id="3.40.50.1100">
    <property type="match status" value="2"/>
</dbReference>
<dbReference type="GO" id="GO:0009097">
    <property type="term" value="P:isoleucine biosynthetic process"/>
    <property type="evidence" value="ECO:0007669"/>
    <property type="project" value="TreeGrafter"/>
</dbReference>
<comment type="similarity">
    <text evidence="4">Belongs to the serine/threonine dehydratase family.</text>
</comment>
<dbReference type="GO" id="GO:0005737">
    <property type="term" value="C:cytoplasm"/>
    <property type="evidence" value="ECO:0007669"/>
    <property type="project" value="UniProtKB-SubCell"/>
</dbReference>
<dbReference type="GO" id="GO:0006565">
    <property type="term" value="P:L-serine catabolic process"/>
    <property type="evidence" value="ECO:0007669"/>
    <property type="project" value="TreeGrafter"/>
</dbReference>
<evidence type="ECO:0000256" key="1">
    <source>
        <dbReference type="ARBA" id="ARBA00001933"/>
    </source>
</evidence>
<evidence type="ECO:0000256" key="9">
    <source>
        <dbReference type="ARBA" id="ARBA00023239"/>
    </source>
</evidence>
<keyword evidence="7" id="KW-0963">Cytoplasm</keyword>
<comment type="catalytic activity">
    <reaction evidence="10">
        <text>L-serine = pyruvate + NH4(+)</text>
        <dbReference type="Rhea" id="RHEA:19169"/>
        <dbReference type="ChEBI" id="CHEBI:15361"/>
        <dbReference type="ChEBI" id="CHEBI:28938"/>
        <dbReference type="ChEBI" id="CHEBI:33384"/>
        <dbReference type="EC" id="4.3.1.17"/>
    </reaction>
</comment>
<dbReference type="InterPro" id="IPR001926">
    <property type="entry name" value="TrpB-like_PALP"/>
</dbReference>
<dbReference type="PANTHER" id="PTHR48078:SF2">
    <property type="entry name" value="CATABOLIC L-SERINE_THREONINE DEHYDRATASE"/>
    <property type="match status" value="1"/>
</dbReference>
<dbReference type="GO" id="GO:0006094">
    <property type="term" value="P:gluconeogenesis"/>
    <property type="evidence" value="ECO:0007669"/>
    <property type="project" value="UniProtKB-KW"/>
</dbReference>
<dbReference type="PANTHER" id="PTHR48078">
    <property type="entry name" value="THREONINE DEHYDRATASE, MITOCHONDRIAL-RELATED"/>
    <property type="match status" value="1"/>
</dbReference>
<evidence type="ECO:0000256" key="7">
    <source>
        <dbReference type="ARBA" id="ARBA00022490"/>
    </source>
</evidence>
<dbReference type="PROSITE" id="PS00165">
    <property type="entry name" value="DEHYDRATASE_SER_THR"/>
    <property type="match status" value="1"/>
</dbReference>
<dbReference type="GeneID" id="19317685"/>
<evidence type="ECO:0000313" key="13">
    <source>
        <dbReference type="Proteomes" id="UP000053664"/>
    </source>
</evidence>
<evidence type="ECO:0000256" key="4">
    <source>
        <dbReference type="ARBA" id="ARBA00010869"/>
    </source>
</evidence>
<keyword evidence="8" id="KW-0663">Pyridoxal phosphate</keyword>
<evidence type="ECO:0000256" key="6">
    <source>
        <dbReference type="ARBA" id="ARBA00022432"/>
    </source>
</evidence>
<dbReference type="GO" id="GO:0030170">
    <property type="term" value="F:pyridoxal phosphate binding"/>
    <property type="evidence" value="ECO:0007669"/>
    <property type="project" value="InterPro"/>
</dbReference>
<protein>
    <recommendedName>
        <fullName evidence="5">L-serine ammonia-lyase</fullName>
        <ecNumber evidence="5">4.3.1.17</ecNumber>
    </recommendedName>
</protein>
<dbReference type="Proteomes" id="UP000053664">
    <property type="component" value="Unassembled WGS sequence"/>
</dbReference>
<evidence type="ECO:0000259" key="11">
    <source>
        <dbReference type="Pfam" id="PF00291"/>
    </source>
</evidence>
<dbReference type="EC" id="4.3.1.17" evidence="5"/>
<dbReference type="RefSeq" id="XP_007879287.1">
    <property type="nucleotide sequence ID" value="XM_007881096.1"/>
</dbReference>
<organism evidence="12 13">
    <name type="scientific">Pseudozyma flocculosa PF-1</name>
    <dbReference type="NCBI Taxonomy" id="1277687"/>
    <lineage>
        <taxon>Eukaryota</taxon>
        <taxon>Fungi</taxon>
        <taxon>Dikarya</taxon>
        <taxon>Basidiomycota</taxon>
        <taxon>Ustilaginomycotina</taxon>
        <taxon>Ustilaginomycetes</taxon>
        <taxon>Ustilaginales</taxon>
        <taxon>Ustilaginaceae</taxon>
        <taxon>Pseudozyma</taxon>
    </lineage>
</organism>
<name>A0A061H7Z9_9BASI</name>
<dbReference type="GO" id="GO:0003941">
    <property type="term" value="F:L-serine ammonia-lyase activity"/>
    <property type="evidence" value="ECO:0007669"/>
    <property type="project" value="UniProtKB-EC"/>
</dbReference>
<accession>A0A061H7Z9</accession>
<dbReference type="KEGG" id="pfp:PFL1_03576"/>
<dbReference type="HOGENOM" id="CLU_021152_3_0_1"/>
<dbReference type="AlphaFoldDB" id="A0A061H7Z9"/>
<proteinExistence type="inferred from homology"/>
<dbReference type="FunFam" id="3.40.50.1100:FF:000040">
    <property type="entry name" value="L-serine dehydratase, putative"/>
    <property type="match status" value="1"/>
</dbReference>
<comment type="pathway">
    <text evidence="3">Carbohydrate biosynthesis; gluconeogenesis.</text>
</comment>
<dbReference type="OrthoDB" id="7773036at2759"/>
<evidence type="ECO:0000256" key="8">
    <source>
        <dbReference type="ARBA" id="ARBA00022898"/>
    </source>
</evidence>
<dbReference type="Pfam" id="PF00291">
    <property type="entry name" value="PALP"/>
    <property type="match status" value="1"/>
</dbReference>
<dbReference type="InterPro" id="IPR000634">
    <property type="entry name" value="Ser/Thr_deHydtase_PyrdxlP-BS"/>
</dbReference>
<keyword evidence="6" id="KW-0312">Gluconeogenesis</keyword>
<comment type="cofactor">
    <cofactor evidence="1">
        <name>pyridoxal 5'-phosphate</name>
        <dbReference type="ChEBI" id="CHEBI:597326"/>
    </cofactor>
</comment>
<dbReference type="GO" id="GO:0004794">
    <property type="term" value="F:threonine deaminase activity"/>
    <property type="evidence" value="ECO:0007669"/>
    <property type="project" value="TreeGrafter"/>
</dbReference>
<reference evidence="12 13" key="1">
    <citation type="journal article" date="2013" name="Plant Cell">
        <title>The transition from a phytopathogenic smut ancestor to an anamorphic biocontrol agent deciphered by comparative whole-genome analysis.</title>
        <authorList>
            <person name="Lefebvre F."/>
            <person name="Joly D.L."/>
            <person name="Labbe C."/>
            <person name="Teichmann B."/>
            <person name="Linning R."/>
            <person name="Belzile F."/>
            <person name="Bakkeren G."/>
            <person name="Belanger R.R."/>
        </authorList>
    </citation>
    <scope>NUCLEOTIDE SEQUENCE [LARGE SCALE GENOMIC DNA]</scope>
    <source>
        <strain evidence="12 13">PF-1</strain>
    </source>
</reference>
<dbReference type="InterPro" id="IPR050147">
    <property type="entry name" value="Ser/Thr_Dehydratase"/>
</dbReference>
<evidence type="ECO:0000256" key="3">
    <source>
        <dbReference type="ARBA" id="ARBA00004742"/>
    </source>
</evidence>
<evidence type="ECO:0000256" key="2">
    <source>
        <dbReference type="ARBA" id="ARBA00004496"/>
    </source>
</evidence>
<feature type="domain" description="Tryptophan synthase beta chain-like PALP" evidence="11">
    <location>
        <begin position="17"/>
        <end position="305"/>
    </location>
</feature>
<dbReference type="EMBL" id="KE361633">
    <property type="protein sequence ID" value="EPQ28773.1"/>
    <property type="molecule type" value="Genomic_DNA"/>
</dbReference>
<dbReference type="SUPFAM" id="SSF53686">
    <property type="entry name" value="Tryptophan synthase beta subunit-like PLP-dependent enzymes"/>
    <property type="match status" value="1"/>
</dbReference>
<evidence type="ECO:0000256" key="10">
    <source>
        <dbReference type="ARBA" id="ARBA00049406"/>
    </source>
</evidence>
<gene>
    <name evidence="12" type="ORF">PFL1_03576</name>
</gene>
<dbReference type="InterPro" id="IPR036052">
    <property type="entry name" value="TrpB-like_PALP_sf"/>
</dbReference>
<keyword evidence="9" id="KW-0456">Lyase</keyword>
<sequence>MTIDPAAPASASASALHIETPLVHSSILSKRTGHNVYLKLDSAQPSGSFKIRGIGRISALSLSRYGREGMHLVCSSGGNAGLATAHAARTLGVPCTIFVPTSTEGAIVDTLRRQYGAEVVVEGAVWNDADTEARRFVEAQEGRVYIHPFDGAELVRGHATLVREVYDQMPRGEDVDAIICAVGGGGLVGGILHALSSSSSSPSSSAAKTRVITTQCFETDSFTRSLLSRPAQHVTLDEIRSKATSMGTRTCSASHLDAARRYGHVTPVRVDDDLAASAVWQFYRDHGVLVELSCGAALAPVYFPQRILSTALAYGEQDEVVVRGAPPPRPARKNVVVVVCGGSKIDAEMVKRYEEQTGDMDGRGRADVDGVPV</sequence>
<comment type="subcellular location">
    <subcellularLocation>
        <location evidence="2">Cytoplasm</location>
    </subcellularLocation>
</comment>